<dbReference type="GeneID" id="43598491"/>
<dbReference type="InterPro" id="IPR021276">
    <property type="entry name" value="DUF2855"/>
</dbReference>
<dbReference type="Proteomes" id="UP000254866">
    <property type="component" value="Unassembled WGS sequence"/>
</dbReference>
<dbReference type="EMBL" id="NPIC01000004">
    <property type="protein sequence ID" value="RDL36290.1"/>
    <property type="molecule type" value="Genomic_DNA"/>
</dbReference>
<dbReference type="OrthoDB" id="192702at2759"/>
<name>A0A370TL83_9HELO</name>
<reference evidence="1 2" key="1">
    <citation type="journal article" date="2018" name="IMA Fungus">
        <title>IMA Genome-F 9: Draft genome sequence of Annulohypoxylon stygium, Aspergillus mulundensis, Berkeleyomyces basicola (syn. Thielaviopsis basicola), Ceratocystis smalleyi, two Cercospora beticola strains, Coleophoma cylindrospora, Fusarium fracticaudum, Phialophora cf. hyalina, and Morchella septimelata.</title>
        <authorList>
            <person name="Wingfield B.D."/>
            <person name="Bills G.F."/>
            <person name="Dong Y."/>
            <person name="Huang W."/>
            <person name="Nel W.J."/>
            <person name="Swalarsk-Parry B.S."/>
            <person name="Vaghefi N."/>
            <person name="Wilken P.M."/>
            <person name="An Z."/>
            <person name="de Beer Z.W."/>
            <person name="De Vos L."/>
            <person name="Chen L."/>
            <person name="Duong T.A."/>
            <person name="Gao Y."/>
            <person name="Hammerbacher A."/>
            <person name="Kikkert J.R."/>
            <person name="Li Y."/>
            <person name="Li H."/>
            <person name="Li K."/>
            <person name="Li Q."/>
            <person name="Liu X."/>
            <person name="Ma X."/>
            <person name="Naidoo K."/>
            <person name="Pethybridge S.J."/>
            <person name="Sun J."/>
            <person name="Steenkamp E.T."/>
            <person name="van der Nest M.A."/>
            <person name="van Wyk S."/>
            <person name="Wingfield M.J."/>
            <person name="Xiong C."/>
            <person name="Yue Q."/>
            <person name="Zhang X."/>
        </authorList>
    </citation>
    <scope>NUCLEOTIDE SEQUENCE [LARGE SCALE GENOMIC DNA]</scope>
    <source>
        <strain evidence="1 2">BP 5553</strain>
    </source>
</reference>
<dbReference type="Pfam" id="PF11017">
    <property type="entry name" value="DUF2855"/>
    <property type="match status" value="1"/>
</dbReference>
<organism evidence="1 2">
    <name type="scientific">Venustampulla echinocandica</name>
    <dbReference type="NCBI Taxonomy" id="2656787"/>
    <lineage>
        <taxon>Eukaryota</taxon>
        <taxon>Fungi</taxon>
        <taxon>Dikarya</taxon>
        <taxon>Ascomycota</taxon>
        <taxon>Pezizomycotina</taxon>
        <taxon>Leotiomycetes</taxon>
        <taxon>Helotiales</taxon>
        <taxon>Pleuroascaceae</taxon>
        <taxon>Venustampulla</taxon>
    </lineage>
</organism>
<evidence type="ECO:0000313" key="1">
    <source>
        <dbReference type="EMBL" id="RDL36290.1"/>
    </source>
</evidence>
<dbReference type="AlphaFoldDB" id="A0A370TL83"/>
<comment type="caution">
    <text evidence="1">The sequence shown here is derived from an EMBL/GenBank/DDBJ whole genome shotgun (WGS) entry which is preliminary data.</text>
</comment>
<accession>A0A370TL83</accession>
<dbReference type="RefSeq" id="XP_031868946.1">
    <property type="nucleotide sequence ID" value="XM_032014265.1"/>
</dbReference>
<keyword evidence="2" id="KW-1185">Reference proteome</keyword>
<evidence type="ECO:0000313" key="2">
    <source>
        <dbReference type="Proteomes" id="UP000254866"/>
    </source>
</evidence>
<protein>
    <submittedName>
        <fullName evidence="1">Uncharacterized protein</fullName>
    </submittedName>
</protein>
<sequence length="426" mass="45845">MDQAQVMHVVSKADNTVHATVGLKPTDEALAPSSIRVATSLISLTSNNLSYARGGDFLHWWSTYPVPSTAPAPYNDSKAWGIVPAWGYASVLESTSTITPGTVIWGFWPTSSGHTDLKIQSSSPEGQWTEVSKHRSQLMTIYNQYSVVPDFPSTSSLSENELQQTAWEILFRPTWGSGHLISQHVFTPSPETQPPIHPLGIGASWTALDADLSSVVIVSLSASGKTARSCGWHLSQRPKVSGPLGILQITSTPNIGTEGPIAKRTIAYGDVSRAETLEWIARLKPSKIVVLDFGGRGNSLDNLLDSLKGNSALASLKVTIVQIGSEQKVYTKEEVVAGQENLVKLGKIQFNSSDVRDAVIALSSPEAFAESVKPVWAKWVSESRKLIPDMHIKVGKGITGSGGIEGGWERLCKGCVGTTEGLLYKL</sequence>
<proteinExistence type="predicted"/>
<gene>
    <name evidence="1" type="ORF">BP5553_05642</name>
</gene>